<comment type="caution">
    <text evidence="2">The sequence shown here is derived from an EMBL/GenBank/DDBJ whole genome shotgun (WGS) entry which is preliminary data.</text>
</comment>
<keyword evidence="3" id="KW-1185">Reference proteome</keyword>
<protein>
    <submittedName>
        <fullName evidence="2">RHS repeat-associated core domain-containing protein</fullName>
    </submittedName>
</protein>
<organism evidence="2 3">
    <name type="scientific">Vibrio gallaecicus</name>
    <dbReference type="NCBI Taxonomy" id="552386"/>
    <lineage>
        <taxon>Bacteria</taxon>
        <taxon>Pseudomonadati</taxon>
        <taxon>Pseudomonadota</taxon>
        <taxon>Gammaproteobacteria</taxon>
        <taxon>Vibrionales</taxon>
        <taxon>Vibrionaceae</taxon>
        <taxon>Vibrio</taxon>
    </lineage>
</organism>
<feature type="compositionally biased region" description="Polar residues" evidence="1">
    <location>
        <begin position="1652"/>
        <end position="1668"/>
    </location>
</feature>
<accession>A0ABV4NH20</accession>
<feature type="region of interest" description="Disordered" evidence="1">
    <location>
        <begin position="1627"/>
        <end position="1668"/>
    </location>
</feature>
<dbReference type="PANTHER" id="PTHR32305:SF15">
    <property type="entry name" value="PROTEIN RHSA-RELATED"/>
    <property type="match status" value="1"/>
</dbReference>
<dbReference type="Proteomes" id="UP001570417">
    <property type="component" value="Unassembled WGS sequence"/>
</dbReference>
<name>A0ABV4NH20_9VIBR</name>
<dbReference type="NCBIfam" id="TIGR03696">
    <property type="entry name" value="Rhs_assc_core"/>
    <property type="match status" value="1"/>
</dbReference>
<evidence type="ECO:0000256" key="1">
    <source>
        <dbReference type="SAM" id="MobiDB-lite"/>
    </source>
</evidence>
<dbReference type="InterPro" id="IPR022385">
    <property type="entry name" value="Rhs_assc_core"/>
</dbReference>
<dbReference type="EMBL" id="JBFRUW010000108">
    <property type="protein sequence ID" value="MFA0570676.1"/>
    <property type="molecule type" value="Genomic_DNA"/>
</dbReference>
<reference evidence="2 3" key="1">
    <citation type="journal article" date="2024" name="ISME J.">
        <title>Tailless and filamentous prophages are predominant in marine Vibrio.</title>
        <authorList>
            <person name="Steensen K."/>
            <person name="Seneca J."/>
            <person name="Bartlau N."/>
            <person name="Yu X.A."/>
            <person name="Hussain F.A."/>
            <person name="Polz M.F."/>
        </authorList>
    </citation>
    <scope>NUCLEOTIDE SEQUENCE [LARGE SCALE GENOMIC DNA]</scope>
    <source>
        <strain evidence="2 3">10N.222.51.A1</strain>
    </source>
</reference>
<proteinExistence type="predicted"/>
<gene>
    <name evidence="2" type="ORF">AB4566_20675</name>
</gene>
<feature type="compositionally biased region" description="Polar residues" evidence="1">
    <location>
        <begin position="1627"/>
        <end position="1643"/>
    </location>
</feature>
<evidence type="ECO:0000313" key="3">
    <source>
        <dbReference type="Proteomes" id="UP001570417"/>
    </source>
</evidence>
<dbReference type="RefSeq" id="WP_372268317.1">
    <property type="nucleotide sequence ID" value="NZ_JBFRUW010000108.1"/>
</dbReference>
<dbReference type="InterPro" id="IPR050708">
    <property type="entry name" value="T6SS_VgrG/RHS"/>
</dbReference>
<dbReference type="PANTHER" id="PTHR32305">
    <property type="match status" value="1"/>
</dbReference>
<dbReference type="Gene3D" id="2.180.10.10">
    <property type="entry name" value="RHS repeat-associated core"/>
    <property type="match status" value="3"/>
</dbReference>
<evidence type="ECO:0000313" key="2">
    <source>
        <dbReference type="EMBL" id="MFA0570676.1"/>
    </source>
</evidence>
<sequence length="1848" mass="210469">MKTINGILFFILFTIISKPVISEEYKGKVNYSYNITQGNVNILFPFEVYEKPRGIHFDPGFRLNSTSSNSEGLGFGWSLNGIQKISMCDPNVYHDANNYDEVKFCYGGKRLFLTHGKNIIDGSRYKIEDNVDITVTYQKKSIVRTKNGSKISANNIGVFVLENPRTGETYYFGGDNGTDTHFNDVDYLIVRKEGQFKESIQYKYNRHVLENIDTVVGIRRVIDEVSYDDITVKYNYSWADRNLSMPRLDSVKTFHDGVIFSEYKANLVTRKSGTHRYNDFLGFTECINSLCSEPVSIAFAHAPSYESSLSLTPSYQDQYKNKISTFSSISSTMKNIEILQGGNSLVIFNFEKGIINTSNSLDYPGPELSLLSHTYLLKSYTEESSGRSVQFSYQDPSYNFELKRFLSFSEIEKKISANGNQVIENARFYTEYPEAGYLKQSSSIDDVVRKKVNYTYDKFNLTKDIFEIKDKSITAVDYDDNGNPVNQKKTTYIYDTHERLLEIRERFVNLVNGNSTYEKITEYSKYGRSGNWNKVKFNEFLLPGHIKTSFFVDEILERFTTKDLFYKDYKIVKETFSNGDLSKEKTTDYYYNSIGLIETEKETFNKIDYDNEGNISNIEKGSRVKSTDYDGTFIKSSTGYTGLTTYFVKDQVCNKPKKIIDANNLTTSYIYDNRCRVIETHLPDGEVNYKKYIKSNYFNVLGKKSHYAIVSESNINPTRTTYYDINEDKIRESKISLHGNVINVDHYKSLNIKKVSKPYFSGQAIFWETTKFNLIGQVTEINTSLGNTLFSRVGNVLNKTDAIGDIEVSINDSKSRVLEKTFNNTNIKFKYDFNGNTIYANNSGVVSNYEYNHKNKLTNSTSSTSGVTISRFDYLGNLVWSKNSIGDITKSNYDKVSRLIRKKTLKKNGRTKDDHYIWDTRLYGKNLISKVSSNGFSKEYFYNEKSQLSSIIQTNDNRTFEKSFTYSDNGQLKSTTHPNDITLHHEFDNLGYLIGEYIDESNYKNVISDGKLSSLKLKINELKNKIKQQQVKDQDQIKLISDELNRLRNQNYIYSNYDINDGAQELSQEVFVDDQGRVYRKNSDGEFFRQYVGKIHDCNKWDDPRCSKIPEQLILEKVHNPNLLLDDSSYLNIDGSTGATNYELAGEFEINTVTKIKRIQRNGRTYERPVDYEYMASSFIKMKHGLSLKAKQQIALISTGLNDEIYKLNKSSGDYSDIIKLLENLEFRIENAHKLNESKQFVTDGVDRITENRDKQFIWTIDKFDEYNRVAAITHGNGTFTSKYYDSETTHLRSIKTISGISTIRDLEYGYDNVNNMLYKYDYITGAREDYQYNTGQLERYTLWYRGENRNIYQQQNYYYDNLGNIKSVSTSGKGFDEANSRYSRQTYAYDDITHPYRLTSVNGTRYQYDSSGNVTHYGDVSVEVGFYGKPVRITNNKHSLSFNYDPSANLYSQSSGNTSSYYLDTTFKEITTDSKSVSEIYVSAYGELQAVLHKSENGSIDIDYLYSDPLGSVDTVVDNQGEVKQRYTYSPFGERKTLSLVTGFVTDVLPITDKAFTGHEELHEFGLIHMGGRVYDPNLRRFISPDPIINDRTTFNSYNLYSYVFNNPMKYTDPSGFVAAEAAVDNSGSGSDISTDTLGSDDQSSDMDAQGSETPQGKEGTNNSDGFSVSDMVDAVVEFGASWGEAIASEFQPTDYEISATIVAAGSPIIGDEVVAVGYWAGKGALATVAGTARVVKKYNSEPIVEITDRLPTGFRGSKGKGRDLTNTDYQITRNAEGEVAGREYTGHAFDQMQNRGIMPSSVEQAMQTGAVSPDPIPGRTRHYDAEHNFTVIADGERVVTVMGGKR</sequence>